<dbReference type="EMBL" id="AP019307">
    <property type="protein sequence ID" value="BBH16609.1"/>
    <property type="molecule type" value="Genomic_DNA"/>
</dbReference>
<dbReference type="Proteomes" id="UP000271573">
    <property type="component" value="Chromosome"/>
</dbReference>
<gene>
    <name evidence="1" type="ORF">Back2_08960</name>
</gene>
<protein>
    <submittedName>
        <fullName evidence="1">Uncharacterized protein</fullName>
    </submittedName>
</protein>
<accession>A0A3G9J0X6</accession>
<dbReference type="KEGG" id="nbe:Back2_08960"/>
<sequence>MAQRDSHEPDVCAVECEGQIVGVDEKWQFRGPLWRSVCIPATAADPAQARALNSAARAQSVCIQAIHVATDEDRYPIPIVSVLNRSA</sequence>
<keyword evidence="2" id="KW-1185">Reference proteome</keyword>
<proteinExistence type="predicted"/>
<evidence type="ECO:0000313" key="2">
    <source>
        <dbReference type="Proteomes" id="UP000271573"/>
    </source>
</evidence>
<name>A0A3G9J0X6_9ACTN</name>
<dbReference type="AlphaFoldDB" id="A0A3G9J0X6"/>
<evidence type="ECO:0000313" key="1">
    <source>
        <dbReference type="EMBL" id="BBH16609.1"/>
    </source>
</evidence>
<organism evidence="1 2">
    <name type="scientific">Nocardioides baekrokdamisoli</name>
    <dbReference type="NCBI Taxonomy" id="1804624"/>
    <lineage>
        <taxon>Bacteria</taxon>
        <taxon>Bacillati</taxon>
        <taxon>Actinomycetota</taxon>
        <taxon>Actinomycetes</taxon>
        <taxon>Propionibacteriales</taxon>
        <taxon>Nocardioidaceae</taxon>
        <taxon>Nocardioides</taxon>
    </lineage>
</organism>
<reference evidence="1 2" key="1">
    <citation type="submission" date="2018-11" db="EMBL/GenBank/DDBJ databases">
        <title>Complete genome sequence of Nocardioides baekrokdamisoli strain KCTC 39748.</title>
        <authorList>
            <person name="Kang S.W."/>
            <person name="Lee K.C."/>
            <person name="Kim K.K."/>
            <person name="Kim J.S."/>
            <person name="Kim D.S."/>
            <person name="Ko S.H."/>
            <person name="Yang S.H."/>
            <person name="Shin Y.K."/>
            <person name="Lee J.S."/>
        </authorList>
    </citation>
    <scope>NUCLEOTIDE SEQUENCE [LARGE SCALE GENOMIC DNA]</scope>
    <source>
        <strain evidence="1 2">KCTC 39748</strain>
    </source>
</reference>